<dbReference type="RefSeq" id="WP_394468998.1">
    <property type="nucleotide sequence ID" value="NZ_JBIGHY010000001.1"/>
</dbReference>
<keyword evidence="8" id="KW-1185">Reference proteome</keyword>
<evidence type="ECO:0000256" key="6">
    <source>
        <dbReference type="RuleBase" id="RU361192"/>
    </source>
</evidence>
<organism evidence="7 8">
    <name type="scientific">Pelomonas dachongensis</name>
    <dbReference type="NCBI Taxonomy" id="3299029"/>
    <lineage>
        <taxon>Bacteria</taxon>
        <taxon>Pseudomonadati</taxon>
        <taxon>Pseudomonadota</taxon>
        <taxon>Betaproteobacteria</taxon>
        <taxon>Burkholderiales</taxon>
        <taxon>Sphaerotilaceae</taxon>
        <taxon>Roseateles</taxon>
    </lineage>
</organism>
<dbReference type="Gene3D" id="3.20.20.80">
    <property type="entry name" value="Glycosidases"/>
    <property type="match status" value="1"/>
</dbReference>
<comment type="catalytic activity">
    <reaction evidence="1 6">
        <text>The enzyme specifically hydrolyzes (1-&gt;4)-beta-D-galactosidic linkages in type I arabinogalactans.</text>
        <dbReference type="EC" id="3.2.1.89"/>
    </reaction>
</comment>
<keyword evidence="4 6" id="KW-0378">Hydrolase</keyword>
<gene>
    <name evidence="7" type="ORF">ACG02S_03205</name>
</gene>
<dbReference type="InterPro" id="IPR011683">
    <property type="entry name" value="Glyco_hydro_53"/>
</dbReference>
<dbReference type="PANTHER" id="PTHR34983">
    <property type="entry name" value="ARABINOGALACTAN ENDO-BETA-1,4-GALACTANASE A"/>
    <property type="match status" value="1"/>
</dbReference>
<feature type="signal peptide" evidence="6">
    <location>
        <begin position="1"/>
        <end position="23"/>
    </location>
</feature>
<comment type="similarity">
    <text evidence="2 6">Belongs to the glycosyl hydrolase 53 family.</text>
</comment>
<keyword evidence="6" id="KW-0732">Signal</keyword>
<proteinExistence type="inferred from homology"/>
<dbReference type="InterPro" id="IPR017853">
    <property type="entry name" value="GH"/>
</dbReference>
<comment type="caution">
    <text evidence="7">The sequence shown here is derived from an EMBL/GenBank/DDBJ whole genome shotgun (WGS) entry which is preliminary data.</text>
</comment>
<evidence type="ECO:0000256" key="2">
    <source>
        <dbReference type="ARBA" id="ARBA00010687"/>
    </source>
</evidence>
<feature type="chain" id="PRO_5044981686" description="Arabinogalactan endo-beta-1,4-galactanase" evidence="6">
    <location>
        <begin position="24"/>
        <end position="393"/>
    </location>
</feature>
<dbReference type="Pfam" id="PF07745">
    <property type="entry name" value="Glyco_hydro_53"/>
    <property type="match status" value="1"/>
</dbReference>
<sequence>MNAVIDRRTLLTAALAGALPAMAHDKAPLLAGGDISALTWMEKAGAVYRDRDGQPGDCLAILKRYGHNIARVRLYDTTGPGTGNDGWYWPQGSMDLPDVLRLARRAKAQGMQIQFSFHYSDFWTNGKTQDPPTAWRAELAKLPHDTARFERLLALVAARTREVMQALVKQGTAPEFVSLGNEIEHGLMYPWGRATPENWPRLGALLKAGHDAVKAVHPAAQVVLHLDDGGNEAKYVNWFDSARAQGVTWDVIGPSYYPFWTQKTVAQLTAFCDTISARYDSDMLLMEAGFNFSPTRSDGWPGQLENNGPYPASMSSPEGQRDFMVELFEACRAHPRVLGLLYWDPIMIHRRGVGWALKEDTGEPGPNVVSNTTLFDFQGRALPVLDVWKRYTQ</sequence>
<reference evidence="7 8" key="1">
    <citation type="submission" date="2024-09" db="EMBL/GenBank/DDBJ databases">
        <title>Novel species of the genus Pelomonas and Roseateles isolated from streams.</title>
        <authorList>
            <person name="Lu H."/>
        </authorList>
    </citation>
    <scope>NUCLEOTIDE SEQUENCE [LARGE SCALE GENOMIC DNA]</scope>
    <source>
        <strain evidence="7 8">DC23W</strain>
    </source>
</reference>
<keyword evidence="5 6" id="KW-0326">Glycosidase</keyword>
<protein>
    <recommendedName>
        <fullName evidence="3 6">Arabinogalactan endo-beta-1,4-galactanase</fullName>
        <ecNumber evidence="3 6">3.2.1.89</ecNumber>
    </recommendedName>
</protein>
<dbReference type="PANTHER" id="PTHR34983:SF1">
    <property type="entry name" value="ARABINOGALACTAN ENDO-BETA-1,4-GALACTANASE A"/>
    <property type="match status" value="1"/>
</dbReference>
<evidence type="ECO:0000256" key="1">
    <source>
        <dbReference type="ARBA" id="ARBA00001695"/>
    </source>
</evidence>
<dbReference type="EC" id="3.2.1.89" evidence="3 6"/>
<evidence type="ECO:0000256" key="4">
    <source>
        <dbReference type="ARBA" id="ARBA00022801"/>
    </source>
</evidence>
<dbReference type="EMBL" id="JBIGHY010000001">
    <property type="protein sequence ID" value="MFG6412902.1"/>
    <property type="molecule type" value="Genomic_DNA"/>
</dbReference>
<dbReference type="Proteomes" id="UP001606300">
    <property type="component" value="Unassembled WGS sequence"/>
</dbReference>
<dbReference type="SUPFAM" id="SSF51445">
    <property type="entry name" value="(Trans)glycosidases"/>
    <property type="match status" value="1"/>
</dbReference>
<evidence type="ECO:0000256" key="5">
    <source>
        <dbReference type="ARBA" id="ARBA00023295"/>
    </source>
</evidence>
<evidence type="ECO:0000313" key="7">
    <source>
        <dbReference type="EMBL" id="MFG6412902.1"/>
    </source>
</evidence>
<accession>A0ABW7EHI6</accession>
<name>A0ABW7EHI6_9BURK</name>
<evidence type="ECO:0000256" key="3">
    <source>
        <dbReference type="ARBA" id="ARBA00012556"/>
    </source>
</evidence>
<dbReference type="GO" id="GO:0016787">
    <property type="term" value="F:hydrolase activity"/>
    <property type="evidence" value="ECO:0007669"/>
    <property type="project" value="UniProtKB-KW"/>
</dbReference>
<evidence type="ECO:0000313" key="8">
    <source>
        <dbReference type="Proteomes" id="UP001606300"/>
    </source>
</evidence>